<dbReference type="Proteomes" id="UP001275436">
    <property type="component" value="Unassembled WGS sequence"/>
</dbReference>
<sequence>MIMESRIEFLGNVLMMSDVLPSMQAVTGKTSIGNNLLISIIDADPEINKQIFEGLSVDGKIIMPLSSTPWSANFGMVVDKFGVVWKFNSEASKFLDSFIN</sequence>
<dbReference type="EMBL" id="BSKO01000001">
    <property type="protein sequence ID" value="GLO68112.1"/>
    <property type="molecule type" value="Genomic_DNA"/>
</dbReference>
<evidence type="ECO:0008006" key="3">
    <source>
        <dbReference type="Google" id="ProtNLM"/>
    </source>
</evidence>
<comment type="caution">
    <text evidence="1">The sequence shown here is derived from an EMBL/GenBank/DDBJ whole genome shotgun (WGS) entry which is preliminary data.</text>
</comment>
<name>A0ABQ5TSU4_9BACI</name>
<organism evidence="1 2">
    <name type="scientific">Oceanobacillus kimchii</name>
    <dbReference type="NCBI Taxonomy" id="746691"/>
    <lineage>
        <taxon>Bacteria</taxon>
        <taxon>Bacillati</taxon>
        <taxon>Bacillota</taxon>
        <taxon>Bacilli</taxon>
        <taxon>Bacillales</taxon>
        <taxon>Bacillaceae</taxon>
        <taxon>Oceanobacillus</taxon>
    </lineage>
</organism>
<dbReference type="InterPro" id="IPR029068">
    <property type="entry name" value="Glyas_Bleomycin-R_OHBP_Dase"/>
</dbReference>
<dbReference type="Gene3D" id="3.10.180.10">
    <property type="entry name" value="2,3-Dihydroxybiphenyl 1,2-Dioxygenase, domain 1"/>
    <property type="match status" value="1"/>
</dbReference>
<keyword evidence="2" id="KW-1185">Reference proteome</keyword>
<evidence type="ECO:0000313" key="2">
    <source>
        <dbReference type="Proteomes" id="UP001275436"/>
    </source>
</evidence>
<proteinExistence type="predicted"/>
<accession>A0ABQ5TSU4</accession>
<gene>
    <name evidence="1" type="ORF">MACH08_38960</name>
</gene>
<protein>
    <recommendedName>
        <fullName evidence="3">PhnB-like domain-containing protein</fullName>
    </recommendedName>
</protein>
<reference evidence="1 2" key="1">
    <citation type="submission" date="2023-02" db="EMBL/GenBank/DDBJ databases">
        <title>Oceanobacillus kimchii IFOP_LL358 isolated form Alexandrium catenella lab strain.</title>
        <authorList>
            <person name="Gajardo G."/>
            <person name="Ueki S."/>
            <person name="Maruyama F."/>
        </authorList>
    </citation>
    <scope>NUCLEOTIDE SEQUENCE [LARGE SCALE GENOMIC DNA]</scope>
    <source>
        <strain evidence="1 2">IFOP_LL358</strain>
    </source>
</reference>
<dbReference type="SUPFAM" id="SSF54593">
    <property type="entry name" value="Glyoxalase/Bleomycin resistance protein/Dihydroxybiphenyl dioxygenase"/>
    <property type="match status" value="1"/>
</dbReference>
<evidence type="ECO:0000313" key="1">
    <source>
        <dbReference type="EMBL" id="GLO68112.1"/>
    </source>
</evidence>